<dbReference type="InterPro" id="IPR051606">
    <property type="entry name" value="Polyketide_Oxido-like"/>
</dbReference>
<dbReference type="PANTHER" id="PTHR43355:SF2">
    <property type="entry name" value="FLAVIN REDUCTASE (NADPH)"/>
    <property type="match status" value="1"/>
</dbReference>
<protein>
    <submittedName>
        <fullName evidence="2">Putative NADH-flavin reductase</fullName>
    </submittedName>
</protein>
<dbReference type="Pfam" id="PF13460">
    <property type="entry name" value="NAD_binding_10"/>
    <property type="match status" value="1"/>
</dbReference>
<gene>
    <name evidence="2" type="ORF">TRFO_28069</name>
    <name evidence="3" type="ORF">TRFO_28070</name>
    <name evidence="4" type="ORF">TRFO_41022</name>
</gene>
<dbReference type="GO" id="GO:0016646">
    <property type="term" value="F:oxidoreductase activity, acting on the CH-NH group of donors, NAD or NADP as acceptor"/>
    <property type="evidence" value="ECO:0007669"/>
    <property type="project" value="TreeGrafter"/>
</dbReference>
<proteinExistence type="predicted"/>
<dbReference type="EMBL" id="MLAK01000005">
    <property type="protein sequence ID" value="OHT17393.1"/>
    <property type="molecule type" value="Genomic_DNA"/>
</dbReference>
<evidence type="ECO:0000313" key="5">
    <source>
        <dbReference type="Proteomes" id="UP000179807"/>
    </source>
</evidence>
<dbReference type="AlphaFoldDB" id="A0A1J4K4E9"/>
<keyword evidence="5" id="KW-1185">Reference proteome</keyword>
<reference evidence="2" key="1">
    <citation type="submission" date="2016-10" db="EMBL/GenBank/DDBJ databases">
        <authorList>
            <person name="de Groot N.N."/>
        </authorList>
    </citation>
    <scope>NUCLEOTIDE SEQUENCE [LARGE SCALE GENOMIC DNA]</scope>
    <source>
        <strain evidence="2">K</strain>
    </source>
</reference>
<dbReference type="GeneID" id="94840651"/>
<dbReference type="Proteomes" id="UP000179807">
    <property type="component" value="Unassembled WGS sequence"/>
</dbReference>
<evidence type="ECO:0000313" key="2">
    <source>
        <dbReference type="EMBL" id="OHT04373.1"/>
    </source>
</evidence>
<dbReference type="RefSeq" id="XP_068357509.1">
    <property type="nucleotide sequence ID" value="XM_068505947.1"/>
</dbReference>
<reference evidence="5" key="2">
    <citation type="submission" date="2016-10" db="EMBL/GenBank/DDBJ databases">
        <authorList>
            <person name="Benchimol M."/>
            <person name="Almeida L.G."/>
            <person name="Vasconcelos A.T."/>
            <person name="Perreira-Neves A."/>
            <person name="Rosa I.A."/>
            <person name="Tasca T."/>
            <person name="Bogo M.R."/>
            <person name="de Souza W."/>
        </authorList>
    </citation>
    <scope>NUCLEOTIDE SEQUENCE [LARGE SCALE GENOMIC DNA]</scope>
    <source>
        <strain evidence="5">K</strain>
    </source>
</reference>
<evidence type="ECO:0000259" key="1">
    <source>
        <dbReference type="Pfam" id="PF13460"/>
    </source>
</evidence>
<accession>A0A1J4K4E9</accession>
<comment type="caution">
    <text evidence="2">The sequence shown here is derived from an EMBL/GenBank/DDBJ whole genome shotgun (WGS) entry which is preliminary data.</text>
</comment>
<feature type="domain" description="NAD(P)-binding" evidence="1">
    <location>
        <begin position="8"/>
        <end position="175"/>
    </location>
</feature>
<dbReference type="OrthoDB" id="10254221at2759"/>
<dbReference type="VEuPathDB" id="TrichDB:TRFO_28069"/>
<dbReference type="VEuPathDB" id="TrichDB:TRFO_41022"/>
<dbReference type="InterPro" id="IPR036291">
    <property type="entry name" value="NAD(P)-bd_dom_sf"/>
</dbReference>
<dbReference type="VEuPathDB" id="TrichDB:TRFO_28070"/>
<evidence type="ECO:0000313" key="4">
    <source>
        <dbReference type="EMBL" id="OHT17393.1"/>
    </source>
</evidence>
<dbReference type="SUPFAM" id="SSF51735">
    <property type="entry name" value="NAD(P)-binding Rossmann-fold domains"/>
    <property type="match status" value="1"/>
</dbReference>
<dbReference type="EMBL" id="MLAK01000794">
    <property type="protein sequence ID" value="OHT04374.1"/>
    <property type="molecule type" value="Genomic_DNA"/>
</dbReference>
<dbReference type="Gene3D" id="3.40.50.720">
    <property type="entry name" value="NAD(P)-binding Rossmann-like Domain"/>
    <property type="match status" value="1"/>
</dbReference>
<name>A0A1J4K4E9_9EUKA</name>
<dbReference type="PANTHER" id="PTHR43355">
    <property type="entry name" value="FLAVIN REDUCTASE (NADPH)"/>
    <property type="match status" value="1"/>
</dbReference>
<dbReference type="EMBL" id="MLAK01000794">
    <property type="protein sequence ID" value="OHT04373.1"/>
    <property type="molecule type" value="Genomic_DNA"/>
</dbReference>
<organism evidence="2 5">
    <name type="scientific">Tritrichomonas foetus</name>
    <dbReference type="NCBI Taxonomy" id="1144522"/>
    <lineage>
        <taxon>Eukaryota</taxon>
        <taxon>Metamonada</taxon>
        <taxon>Parabasalia</taxon>
        <taxon>Tritrichomonadida</taxon>
        <taxon>Tritrichomonadidae</taxon>
        <taxon>Tritrichomonas</taxon>
    </lineage>
</organism>
<dbReference type="InterPro" id="IPR016040">
    <property type="entry name" value="NAD(P)-bd_dom"/>
</dbReference>
<evidence type="ECO:0000313" key="3">
    <source>
        <dbReference type="EMBL" id="OHT04374.1"/>
    </source>
</evidence>
<sequence>MKVAVISANGKAGQLIVKELLSRNVDVTVIVRKENKTETKKSIIKDIFKITYEDLQDFDVIINAFGVFKEEEMEQYLTSSQHLCQILSGKKQRLLIVGGAGSLYTDSTHQIQVRETPTFPDIYKPVSKGAARALEYLRTRKDVRWTYVSPALAFIPDAQRTGKYQLCGDELKLNKEGESMISYSDYAIGIVDEALTGHHIQQRISLVSE</sequence>